<comment type="caution">
    <text evidence="7">The sequence shown here is derived from an EMBL/GenBank/DDBJ whole genome shotgun (WGS) entry which is preliminary data.</text>
</comment>
<dbReference type="CDD" id="cd00063">
    <property type="entry name" value="FN3"/>
    <property type="match status" value="1"/>
</dbReference>
<evidence type="ECO:0000259" key="5">
    <source>
        <dbReference type="PROSITE" id="PS50022"/>
    </source>
</evidence>
<evidence type="ECO:0000256" key="3">
    <source>
        <dbReference type="SAM" id="MobiDB-lite"/>
    </source>
</evidence>
<evidence type="ECO:0000313" key="8">
    <source>
        <dbReference type="Proteomes" id="UP001501116"/>
    </source>
</evidence>
<feature type="domain" description="Fibronectin type-III" evidence="6">
    <location>
        <begin position="169"/>
        <end position="256"/>
    </location>
</feature>
<dbReference type="SUPFAM" id="SSF49265">
    <property type="entry name" value="Fibronectin type III"/>
    <property type="match status" value="1"/>
</dbReference>
<feature type="region of interest" description="Disordered" evidence="3">
    <location>
        <begin position="44"/>
        <end position="66"/>
    </location>
</feature>
<dbReference type="Pfam" id="PF00149">
    <property type="entry name" value="Metallophos"/>
    <property type="match status" value="1"/>
</dbReference>
<dbReference type="InterPro" id="IPR008979">
    <property type="entry name" value="Galactose-bd-like_sf"/>
</dbReference>
<keyword evidence="4" id="KW-0732">Signal</keyword>
<protein>
    <submittedName>
        <fullName evidence="7">Discoidin domain-containing protein</fullName>
    </submittedName>
</protein>
<reference evidence="7 8" key="1">
    <citation type="journal article" date="2019" name="Int. J. Syst. Evol. Microbiol.">
        <title>The Global Catalogue of Microorganisms (GCM) 10K type strain sequencing project: providing services to taxonomists for standard genome sequencing and annotation.</title>
        <authorList>
            <consortium name="The Broad Institute Genomics Platform"/>
            <consortium name="The Broad Institute Genome Sequencing Center for Infectious Disease"/>
            <person name="Wu L."/>
            <person name="Ma J."/>
        </authorList>
    </citation>
    <scope>NUCLEOTIDE SEQUENCE [LARGE SCALE GENOMIC DNA]</scope>
    <source>
        <strain evidence="7 8">JCM 14545</strain>
    </source>
</reference>
<name>A0ABN2RR26_9PSEU</name>
<dbReference type="RefSeq" id="WP_425546527.1">
    <property type="nucleotide sequence ID" value="NZ_BAAANN010000024.1"/>
</dbReference>
<organism evidence="7 8">
    <name type="scientific">Amycolatopsis minnesotensis</name>
    <dbReference type="NCBI Taxonomy" id="337894"/>
    <lineage>
        <taxon>Bacteria</taxon>
        <taxon>Bacillati</taxon>
        <taxon>Actinomycetota</taxon>
        <taxon>Actinomycetes</taxon>
        <taxon>Pseudonocardiales</taxon>
        <taxon>Pseudonocardiaceae</taxon>
        <taxon>Amycolatopsis</taxon>
    </lineage>
</organism>
<dbReference type="EMBL" id="BAAANN010000024">
    <property type="protein sequence ID" value="GAA1973430.1"/>
    <property type="molecule type" value="Genomic_DNA"/>
</dbReference>
<dbReference type="PANTHER" id="PTHR45867:SF3">
    <property type="entry name" value="ACID PHOSPHATASE TYPE 7"/>
    <property type="match status" value="1"/>
</dbReference>
<dbReference type="InterPro" id="IPR000421">
    <property type="entry name" value="FA58C"/>
</dbReference>
<dbReference type="Gene3D" id="2.60.120.260">
    <property type="entry name" value="Galactose-binding domain-like"/>
    <property type="match status" value="1"/>
</dbReference>
<dbReference type="InterPro" id="IPR013783">
    <property type="entry name" value="Ig-like_fold"/>
</dbReference>
<dbReference type="Pfam" id="PF22633">
    <property type="entry name" value="F5_F8_type_C_2"/>
    <property type="match status" value="1"/>
</dbReference>
<dbReference type="PROSITE" id="PS50022">
    <property type="entry name" value="FA58C_3"/>
    <property type="match status" value="1"/>
</dbReference>
<dbReference type="InterPro" id="IPR004843">
    <property type="entry name" value="Calcineurin-like_PHP"/>
</dbReference>
<proteinExistence type="predicted"/>
<feature type="signal peptide" evidence="4">
    <location>
        <begin position="1"/>
        <end position="27"/>
    </location>
</feature>
<dbReference type="Gene3D" id="3.60.21.10">
    <property type="match status" value="1"/>
</dbReference>
<keyword evidence="2" id="KW-0119">Carbohydrate metabolism</keyword>
<evidence type="ECO:0000313" key="7">
    <source>
        <dbReference type="EMBL" id="GAA1973430.1"/>
    </source>
</evidence>
<feature type="chain" id="PRO_5045511119" evidence="4">
    <location>
        <begin position="28"/>
        <end position="528"/>
    </location>
</feature>
<dbReference type="PANTHER" id="PTHR45867">
    <property type="entry name" value="PURPLE ACID PHOSPHATASE"/>
    <property type="match status" value="1"/>
</dbReference>
<sequence length="528" mass="55864">MNARLATVSTAAAVLVLTPLLTASAQAADILLSQGRQVVSSTMRDASSGAGNAVDGNAATSWRSADRPDPQWIRMDLGQRAAVHRVRLTWGAGPAAAYRVEVSDDGSQWRQASLVTDGDGGVDDLTGLSAHGRFVRVVDLAPGTGHPLGELAVYGIPDSTGDGTAPTAGTGSVSSQAGAITATTAGLSWAEATDDVGVTGYDVLRDGKVIATTTTPAYTDTGLTPGTAYRYTVRARDAAGNTSSSAGELKVTTPQGKAGTYVLAAAGDIAAQCTASDSKCVHPKTAAQVGAMNPNAVITMGDNQYDDAHIEDFQKYFDKTWGRFKDIMHPVPGNHETYDHTPLGAYKKYFGKIATPQGKTYYSWELGNWHFVALDSTQFDKEFTAGKSEQLDWLKQDLAANKKGCVAAYYHHPRFSSGDHGDNRTVADIWSTLVKGKVDLVLNGHDHHYERFAPQNVDGRKDPNGPVQIIGGTGGMDLYPVHAEHPSTEKLLSAFGVLRLDLTDTGFATKLLGTDGSTLDSSPAYTCH</sequence>
<accession>A0ABN2RR26</accession>
<evidence type="ECO:0000256" key="4">
    <source>
        <dbReference type="SAM" id="SignalP"/>
    </source>
</evidence>
<dbReference type="Gene3D" id="2.60.40.10">
    <property type="entry name" value="Immunoglobulins"/>
    <property type="match status" value="1"/>
</dbReference>
<evidence type="ECO:0000256" key="2">
    <source>
        <dbReference type="ARBA" id="ARBA00023326"/>
    </source>
</evidence>
<dbReference type="InterPro" id="IPR003961">
    <property type="entry name" value="FN3_dom"/>
</dbReference>
<dbReference type="PROSITE" id="PS50853">
    <property type="entry name" value="FN3"/>
    <property type="match status" value="1"/>
</dbReference>
<dbReference type="SUPFAM" id="SSF49785">
    <property type="entry name" value="Galactose-binding domain-like"/>
    <property type="match status" value="1"/>
</dbReference>
<dbReference type="InterPro" id="IPR036116">
    <property type="entry name" value="FN3_sf"/>
</dbReference>
<feature type="domain" description="F5/8 type C" evidence="5">
    <location>
        <begin position="25"/>
        <end position="156"/>
    </location>
</feature>
<keyword evidence="2" id="KW-0624">Polysaccharide degradation</keyword>
<keyword evidence="8" id="KW-1185">Reference proteome</keyword>
<dbReference type="Pfam" id="PF00041">
    <property type="entry name" value="fn3"/>
    <property type="match status" value="1"/>
</dbReference>
<evidence type="ECO:0000259" key="6">
    <source>
        <dbReference type="PROSITE" id="PS50853"/>
    </source>
</evidence>
<dbReference type="SMART" id="SM00060">
    <property type="entry name" value="FN3"/>
    <property type="match status" value="1"/>
</dbReference>
<dbReference type="InterPro" id="IPR029052">
    <property type="entry name" value="Metallo-depent_PP-like"/>
</dbReference>
<gene>
    <name evidence="7" type="ORF">GCM10009754_55390</name>
</gene>
<dbReference type="SUPFAM" id="SSF56300">
    <property type="entry name" value="Metallo-dependent phosphatases"/>
    <property type="match status" value="1"/>
</dbReference>
<evidence type="ECO:0000256" key="1">
    <source>
        <dbReference type="ARBA" id="ARBA00023295"/>
    </source>
</evidence>
<keyword evidence="1" id="KW-0378">Hydrolase</keyword>
<keyword evidence="1" id="KW-0326">Glycosidase</keyword>
<dbReference type="Proteomes" id="UP001501116">
    <property type="component" value="Unassembled WGS sequence"/>
</dbReference>